<gene>
    <name evidence="3" type="ORF">GDO78_019871</name>
</gene>
<feature type="compositionally biased region" description="Basic and acidic residues" evidence="1">
    <location>
        <begin position="147"/>
        <end position="158"/>
    </location>
</feature>
<feature type="domain" description="SAM" evidence="2">
    <location>
        <begin position="30"/>
        <end position="94"/>
    </location>
</feature>
<dbReference type="Gene3D" id="1.25.40.10">
    <property type="entry name" value="Tetratricopeptide repeat domain"/>
    <property type="match status" value="1"/>
</dbReference>
<feature type="compositionally biased region" description="Polar residues" evidence="1">
    <location>
        <begin position="124"/>
        <end position="146"/>
    </location>
</feature>
<proteinExistence type="predicted"/>
<reference evidence="3" key="1">
    <citation type="thesis" date="2020" institute="ProQuest LLC" country="789 East Eisenhower Parkway, Ann Arbor, MI, USA">
        <title>Comparative Genomics and Chromosome Evolution.</title>
        <authorList>
            <person name="Mudd A.B."/>
        </authorList>
    </citation>
    <scope>NUCLEOTIDE SEQUENCE</scope>
    <source>
        <strain evidence="3">HN-11 Male</strain>
        <tissue evidence="3">Kidney and liver</tissue>
    </source>
</reference>
<comment type="caution">
    <text evidence="3">The sequence shown here is derived from an EMBL/GenBank/DDBJ whole genome shotgun (WGS) entry which is preliminary data.</text>
</comment>
<dbReference type="SMART" id="SM00454">
    <property type="entry name" value="SAM"/>
    <property type="match status" value="1"/>
</dbReference>
<protein>
    <recommendedName>
        <fullName evidence="2">SAM domain-containing protein</fullName>
    </recommendedName>
</protein>
<dbReference type="PANTHER" id="PTHR16155:SF3">
    <property type="entry name" value="STERILE ALPHA MOTIF DOMAIN-CONTAINING PROTEIN 9-LIKE"/>
    <property type="match status" value="1"/>
</dbReference>
<dbReference type="Pfam" id="PF00536">
    <property type="entry name" value="SAM_1"/>
    <property type="match status" value="1"/>
</dbReference>
<dbReference type="InterPro" id="IPR001660">
    <property type="entry name" value="SAM"/>
</dbReference>
<evidence type="ECO:0000259" key="2">
    <source>
        <dbReference type="PROSITE" id="PS50105"/>
    </source>
</evidence>
<dbReference type="SUPFAM" id="SSF47769">
    <property type="entry name" value="SAM/Pointed domain"/>
    <property type="match status" value="1"/>
</dbReference>
<name>A0A8J6JZI5_ELECQ</name>
<evidence type="ECO:0000313" key="4">
    <source>
        <dbReference type="Proteomes" id="UP000770717"/>
    </source>
</evidence>
<dbReference type="GO" id="GO:0005737">
    <property type="term" value="C:cytoplasm"/>
    <property type="evidence" value="ECO:0007669"/>
    <property type="project" value="TreeGrafter"/>
</dbReference>
<dbReference type="OrthoDB" id="2337140at2759"/>
<evidence type="ECO:0000256" key="1">
    <source>
        <dbReference type="SAM" id="MobiDB-lite"/>
    </source>
</evidence>
<keyword evidence="4" id="KW-1185">Reference proteome</keyword>
<sequence length="1590" mass="182858">MSEEGRPERGALCSLAAEMEDYRVRPLDDWTEDHVREWLRSIHIKTEYIDKLFDEEVTGPALKKINDEFLKRLGMKQGQIQLLIEERNELLKKDKVPSPQPRSRKNPAKLSLPDLPAQDDAGHQATQGMGATIHSETSASTIQPSESHPDTEEEHLISEEALSLDKTQNRSAGTKEKDKSRPAHKSQSISMTKFRPFDKEVGIFKYVKGHILPPESGVEDLMAPCHEFKSLIDASKLHREKLQAKFAYEVIKFASACMNVRTNGTIHFGVMDSKQDQCYKHGQVMGILVKDQDWYVDALDCIEKCFNHSDAARACIRTPKFIEVVGNDCEDQCFVVEVDVVSDSANVKGHAFQASLPKFNDKTNKRIQEKKTYYRRIGAKSVPVPEEDLVVFIQKLQNLDEAREKAEQNVTCDMPTIEDLGRKISVLLTDGKKYINESLRYILVTNQCTEDQLMHVHFLMRMDILCVFDFDPSSDDKGLCSKYKEHHAINIHSLESYSNESRMSTGDLKNKLSLFNQTSWIFCNGRSNYRGGDKPCDESTWVRTKRKLLKKAITFICDEILPKGYYIVVFLLLSSVEKPIIDTFHEFYTELNGMDHIICISENKEDYEKWSNQAQTSCNMEILDKRSIVGMQLSHIDATVQNLLPLSSSTRQLSVSTKGVCVLTTPDEERMHSLEVLCTNECDNINLEDLNKEQIEEIETTFYRGGKVNWKHFWLAEQGKCEAFIEREACTDVHNILNEILYGNRMRLPVARIKIAHQPGSGGSTVARQILWKKRKELRCAVLKSSFLIMTACEHAVNFREYEEKDINLCHPVLLLIEDCDDEYIDDLRDELTKVMVSKKITPSKLCFILLSCKRANAPENLSRFSALETVAITHKLSKGEKIKFTTKAEKLKKQFSPESIITFILMSQEFVEEYVTNFVHNVMENVDHSSNVTRLMRYVALLNCYIQNSYISMSHCEAFMGLAAHTAAVSGLRQCNFNSCLSEQAKLIFIERVDPVTSITCIHIIHPYVAQEILKQLPDNPQSQIAMALLQEDVLFHHRFGREEFLGFVRDLLFRRRKISRGDSVDSFLSPLIEHVCEKEENQEKAIDLLKVAYERFEKDPFLAQQLARLHYKYDKFDAAKYWAETARSQLPNDSFILDTEGQVYKKRFSFLLDKSNNVVPLEDFPKFFEHALKAMQCFRAAQKAARDESETMNNSGYFGEVEVGCRLLKLLSTFEIFRQNKKDKSHELLHYLLTDYIPEAIKKPWLQYHNYLKGLHQNIYNALEWISEDLSYFQTDKSDDKEQKNRGEEQVNSPRKWLLRKIKVFAEFFSSHLLLPSENGEDNINNSISKLIQRMNIYGLGGGSITTILSMISDHSNSITKLSNIVELYTKCLPGKNLDDIDLINYIMSQIALACVAPDYPKLLTFQQLRDLCNRFQNPRKSFPSSAYLLLLLLYWKDDIIDKVPDAAKDRILSFALQNIRRLHNIRIKNIPVRKKRTNVLFFLGHNYGLHKLLHRSTVEKHMEGPVNEWRLKSDYLDVGKLDSAQKLLRTVPGFAENGKIYAMGHCIKERIEIVPINNSSVPYGNENVTFYLGFTYAGLLAYNIKVQ</sequence>
<evidence type="ECO:0000313" key="3">
    <source>
        <dbReference type="EMBL" id="KAG9469699.1"/>
    </source>
</evidence>
<dbReference type="PANTHER" id="PTHR16155">
    <property type="entry name" value="DED DOMAIN-CONTAINING PROTEIN"/>
    <property type="match status" value="1"/>
</dbReference>
<dbReference type="EMBL" id="WNTK01000448">
    <property type="protein sequence ID" value="KAG9469699.1"/>
    <property type="molecule type" value="Genomic_DNA"/>
</dbReference>
<dbReference type="SUPFAM" id="SSF48452">
    <property type="entry name" value="TPR-like"/>
    <property type="match status" value="1"/>
</dbReference>
<feature type="region of interest" description="Disordered" evidence="1">
    <location>
        <begin position="91"/>
        <end position="192"/>
    </location>
</feature>
<dbReference type="PROSITE" id="PS50105">
    <property type="entry name" value="SAM_DOMAIN"/>
    <property type="match status" value="1"/>
</dbReference>
<dbReference type="Proteomes" id="UP000770717">
    <property type="component" value="Unassembled WGS sequence"/>
</dbReference>
<dbReference type="InterPro" id="IPR013761">
    <property type="entry name" value="SAM/pointed_sf"/>
</dbReference>
<dbReference type="Gene3D" id="1.10.150.50">
    <property type="entry name" value="Transcription Factor, Ets-1"/>
    <property type="match status" value="1"/>
</dbReference>
<dbReference type="InterPro" id="IPR011990">
    <property type="entry name" value="TPR-like_helical_dom_sf"/>
</dbReference>
<organism evidence="3 4">
    <name type="scientific">Eleutherodactylus coqui</name>
    <name type="common">Puerto Rican coqui</name>
    <dbReference type="NCBI Taxonomy" id="57060"/>
    <lineage>
        <taxon>Eukaryota</taxon>
        <taxon>Metazoa</taxon>
        <taxon>Chordata</taxon>
        <taxon>Craniata</taxon>
        <taxon>Vertebrata</taxon>
        <taxon>Euteleostomi</taxon>
        <taxon>Amphibia</taxon>
        <taxon>Batrachia</taxon>
        <taxon>Anura</taxon>
        <taxon>Neobatrachia</taxon>
        <taxon>Hyloidea</taxon>
        <taxon>Eleutherodactylidae</taxon>
        <taxon>Eleutherodactylinae</taxon>
        <taxon>Eleutherodactylus</taxon>
        <taxon>Eleutherodactylus</taxon>
    </lineage>
</organism>
<dbReference type="FunFam" id="1.10.150.50:FF:000126">
    <property type="entry name" value="Zmp:0000000735"/>
    <property type="match status" value="1"/>
</dbReference>
<accession>A0A8J6JZI5</accession>